<accession>A0A9P8I2K4</accession>
<evidence type="ECO:0000256" key="3">
    <source>
        <dbReference type="SAM" id="SignalP"/>
    </source>
</evidence>
<evidence type="ECO:0000259" key="4">
    <source>
        <dbReference type="Pfam" id="PF01764"/>
    </source>
</evidence>
<evidence type="ECO:0000313" key="6">
    <source>
        <dbReference type="EMBL" id="KAH0544741.1"/>
    </source>
</evidence>
<feature type="chain" id="PRO_5040250192" description="Triacylglycerol lipase" evidence="3">
    <location>
        <begin position="22"/>
        <end position="296"/>
    </location>
</feature>
<dbReference type="Pfam" id="PF01764">
    <property type="entry name" value="Lipase_3"/>
    <property type="match status" value="1"/>
</dbReference>
<dbReference type="InterPro" id="IPR051299">
    <property type="entry name" value="AB_hydrolase_lip/est"/>
</dbReference>
<dbReference type="EMBL" id="JAGHQL010000014">
    <property type="protein sequence ID" value="KAH0544741.1"/>
    <property type="molecule type" value="Genomic_DNA"/>
</dbReference>
<keyword evidence="7" id="KW-1185">Reference proteome</keyword>
<dbReference type="Proteomes" id="UP000698800">
    <property type="component" value="Unassembled WGS sequence"/>
</dbReference>
<dbReference type="AlphaFoldDB" id="A0A9P8I2K4"/>
<evidence type="ECO:0000256" key="1">
    <source>
        <dbReference type="ARBA" id="ARBA00022729"/>
    </source>
</evidence>
<feature type="domain" description="Fungal lipase-type" evidence="4">
    <location>
        <begin position="109"/>
        <end position="239"/>
    </location>
</feature>
<evidence type="ECO:0000259" key="5">
    <source>
        <dbReference type="Pfam" id="PF03893"/>
    </source>
</evidence>
<keyword evidence="2" id="KW-0378">Hydrolase</keyword>
<name>A0A9P8I2K4_9PEZI</name>
<dbReference type="GO" id="GO:0016787">
    <property type="term" value="F:hydrolase activity"/>
    <property type="evidence" value="ECO:0007669"/>
    <property type="project" value="UniProtKB-KW"/>
</dbReference>
<evidence type="ECO:0000313" key="7">
    <source>
        <dbReference type="Proteomes" id="UP000698800"/>
    </source>
</evidence>
<gene>
    <name evidence="6" type="ORF">FGG08_001108</name>
</gene>
<sequence length="296" mass="31268">MQGVLSLWVCTHLLLFGLTLAVPAIKERSVSPDLFWRLNLFEQYSAAAHCTNNIAGGGTPAPGTRVTCPPGNCPLVEAATTTMLTEFTDSGITGVTGFVAADATNNLVVVSFRGSVSANNWIIDFLVDLVDTGLCSGCKAHTGFWISWAAARNQVLNAITTGMNLYPGYQLVVTGHSLGAAIATLAAAELRNSGHTVALYNYGSPKVGNDALAVHVTNQPGGNFRVTHTDDPAPRFPLLNLYEHINPEYWITTGNNVAVTAADIQYLPNGGGDVGATLGLDFAAHGWYFNNIIACS</sequence>
<dbReference type="PANTHER" id="PTHR46640:SF1">
    <property type="entry name" value="FUNGAL LIPASE-LIKE DOMAIN-CONTAINING PROTEIN-RELATED"/>
    <property type="match status" value="1"/>
</dbReference>
<dbReference type="Pfam" id="PF03893">
    <property type="entry name" value="Lipase3_N"/>
    <property type="match status" value="1"/>
</dbReference>
<dbReference type="OrthoDB" id="426718at2759"/>
<dbReference type="InterPro" id="IPR002921">
    <property type="entry name" value="Fungal_lipase-type"/>
</dbReference>
<dbReference type="CDD" id="cd00519">
    <property type="entry name" value="Lipase_3"/>
    <property type="match status" value="1"/>
</dbReference>
<reference evidence="6" key="1">
    <citation type="submission" date="2021-03" db="EMBL/GenBank/DDBJ databases">
        <title>Comparative genomics and phylogenomic investigation of the class Geoglossomycetes provide insights into ecological specialization and systematics.</title>
        <authorList>
            <person name="Melie T."/>
            <person name="Pirro S."/>
            <person name="Miller A.N."/>
            <person name="Quandt A."/>
        </authorList>
    </citation>
    <scope>NUCLEOTIDE SEQUENCE</scope>
    <source>
        <strain evidence="6">GBOQ0MN5Z8</strain>
    </source>
</reference>
<dbReference type="InterPro" id="IPR029058">
    <property type="entry name" value="AB_hydrolase_fold"/>
</dbReference>
<protein>
    <recommendedName>
        <fullName evidence="8">Triacylglycerol lipase</fullName>
    </recommendedName>
</protein>
<dbReference type="GO" id="GO:0016042">
    <property type="term" value="P:lipid catabolic process"/>
    <property type="evidence" value="ECO:0007669"/>
    <property type="project" value="InterPro"/>
</dbReference>
<evidence type="ECO:0000256" key="2">
    <source>
        <dbReference type="ARBA" id="ARBA00022801"/>
    </source>
</evidence>
<feature type="signal peptide" evidence="3">
    <location>
        <begin position="1"/>
        <end position="21"/>
    </location>
</feature>
<evidence type="ECO:0008006" key="8">
    <source>
        <dbReference type="Google" id="ProtNLM"/>
    </source>
</evidence>
<keyword evidence="1 3" id="KW-0732">Signal</keyword>
<dbReference type="InterPro" id="IPR005592">
    <property type="entry name" value="Mono/diacylglycerol_lipase_N"/>
</dbReference>
<proteinExistence type="predicted"/>
<dbReference type="SUPFAM" id="SSF53474">
    <property type="entry name" value="alpha/beta-Hydrolases"/>
    <property type="match status" value="1"/>
</dbReference>
<dbReference type="PANTHER" id="PTHR46640">
    <property type="entry name" value="TRIACYLGLYCEROL LIPASE, PUTATIVE (AFU_ORTHOLOGUE AFUA_6G06510)-RELATED"/>
    <property type="match status" value="1"/>
</dbReference>
<dbReference type="Gene3D" id="3.40.50.1820">
    <property type="entry name" value="alpha/beta hydrolase"/>
    <property type="match status" value="1"/>
</dbReference>
<feature type="domain" description="Mono-/di-acylglycerol lipase N-terminal" evidence="5">
    <location>
        <begin position="15"/>
        <end position="83"/>
    </location>
</feature>
<comment type="caution">
    <text evidence="6">The sequence shown here is derived from an EMBL/GenBank/DDBJ whole genome shotgun (WGS) entry which is preliminary data.</text>
</comment>
<organism evidence="6 7">
    <name type="scientific">Glutinoglossum americanum</name>
    <dbReference type="NCBI Taxonomy" id="1670608"/>
    <lineage>
        <taxon>Eukaryota</taxon>
        <taxon>Fungi</taxon>
        <taxon>Dikarya</taxon>
        <taxon>Ascomycota</taxon>
        <taxon>Pezizomycotina</taxon>
        <taxon>Geoglossomycetes</taxon>
        <taxon>Geoglossales</taxon>
        <taxon>Geoglossaceae</taxon>
        <taxon>Glutinoglossum</taxon>
    </lineage>
</organism>